<dbReference type="PANTHER" id="PTHR13789:SF309">
    <property type="entry name" value="PUTATIVE (AFU_ORTHOLOGUE AFUA_6G14510)-RELATED"/>
    <property type="match status" value="1"/>
</dbReference>
<evidence type="ECO:0000259" key="3">
    <source>
        <dbReference type="Pfam" id="PF01494"/>
    </source>
</evidence>
<keyword evidence="1" id="KW-0560">Oxidoreductase</keyword>
<keyword evidence="5" id="KW-1185">Reference proteome</keyword>
<protein>
    <submittedName>
        <fullName evidence="4">Monooxygenase</fullName>
    </submittedName>
</protein>
<evidence type="ECO:0000256" key="1">
    <source>
        <dbReference type="ARBA" id="ARBA00023002"/>
    </source>
</evidence>
<evidence type="ECO:0000313" key="4">
    <source>
        <dbReference type="EMBL" id="BDD01812.1"/>
    </source>
</evidence>
<dbReference type="PANTHER" id="PTHR13789">
    <property type="entry name" value="MONOOXYGENASE"/>
    <property type="match status" value="1"/>
</dbReference>
<dbReference type="Pfam" id="PF01494">
    <property type="entry name" value="FAD_binding_3"/>
    <property type="match status" value="1"/>
</dbReference>
<dbReference type="EMBL" id="AP025295">
    <property type="protein sequence ID" value="BDD01812.1"/>
    <property type="molecule type" value="Genomic_DNA"/>
</dbReference>
<geneLocation type="plasmid" evidence="4 5">
    <name>pPP3</name>
</geneLocation>
<sequence length="352" mass="40062">MEIFINGAGVAGLALNKLIQKNSATHRAMIFEKNSQLSTNGFGFVLMPNGYSALKKIVGADIVRENLHPLKYYMNYNFEGKLQSKNTLTNCYGIYRNQLLNMLMEKEASIKWNSSLEISEQHEVTCNGQAINADLVIGADGINSPTRRKLFPNHQAKNDRCHELVGFAKLPKFIAAQYDHQLTKFTHQQGGLSFGLMSLGDQNFIWYMQWDQQKYGEPADQFASFFDDLTKDFRILDQFRLHLKFDHVHHCINKTITPLEQYHAEHILLMGDAAHPLPTFSSQGMNTALEDAVLVHELIHAVPKAKIGQRFYEIQGIKIKKILSESATLRSNFLYPAERMLMPLAHKKASYV</sequence>
<keyword evidence="4" id="KW-0614">Plasmid</keyword>
<dbReference type="SUPFAM" id="SSF51905">
    <property type="entry name" value="FAD/NAD(P)-binding domain"/>
    <property type="match status" value="1"/>
</dbReference>
<reference evidence="4 5" key="1">
    <citation type="submission" date="2021-12" db="EMBL/GenBank/DDBJ databases">
        <title>Genome sequencing of bacteria with rrn-lacking chromosome and rrn-plasmid.</title>
        <authorList>
            <person name="Anda M."/>
            <person name="Iwasaki W."/>
        </authorList>
    </citation>
    <scope>NUCLEOTIDE SEQUENCE [LARGE SCALE GENOMIC DNA]</scope>
    <source>
        <strain evidence="4 5">NBRC 101262</strain>
        <plasmid evidence="4 5">pPP3</plasmid>
    </source>
</reference>
<dbReference type="Gene3D" id="3.50.50.60">
    <property type="entry name" value="FAD/NAD(P)-binding domain"/>
    <property type="match status" value="1"/>
</dbReference>
<dbReference type="PRINTS" id="PR00420">
    <property type="entry name" value="RNGMNOXGNASE"/>
</dbReference>
<dbReference type="InterPro" id="IPR036188">
    <property type="entry name" value="FAD/NAD-bd_sf"/>
</dbReference>
<evidence type="ECO:0000313" key="5">
    <source>
        <dbReference type="Proteomes" id="UP001354989"/>
    </source>
</evidence>
<gene>
    <name evidence="4" type="ORF">PEPS_40920</name>
</gene>
<evidence type="ECO:0000256" key="2">
    <source>
        <dbReference type="ARBA" id="ARBA00023033"/>
    </source>
</evidence>
<proteinExistence type="predicted"/>
<dbReference type="InterPro" id="IPR002938">
    <property type="entry name" value="FAD-bd"/>
</dbReference>
<dbReference type="Proteomes" id="UP001354989">
    <property type="component" value="Plasmid pPP3"/>
</dbReference>
<feature type="domain" description="FAD-binding" evidence="3">
    <location>
        <begin position="127"/>
        <end position="302"/>
    </location>
</feature>
<dbReference type="GO" id="GO:0004497">
    <property type="term" value="F:monooxygenase activity"/>
    <property type="evidence" value="ECO:0007669"/>
    <property type="project" value="UniProtKB-KW"/>
</dbReference>
<organism evidence="4 5">
    <name type="scientific">Persicobacter psychrovividus</name>
    <dbReference type="NCBI Taxonomy" id="387638"/>
    <lineage>
        <taxon>Bacteria</taxon>
        <taxon>Pseudomonadati</taxon>
        <taxon>Bacteroidota</taxon>
        <taxon>Cytophagia</taxon>
        <taxon>Cytophagales</taxon>
        <taxon>Persicobacteraceae</taxon>
        <taxon>Persicobacter</taxon>
    </lineage>
</organism>
<name>A0ABM7VLM8_9BACT</name>
<keyword evidence="2 4" id="KW-0503">Monooxygenase</keyword>
<dbReference type="InterPro" id="IPR050493">
    <property type="entry name" value="FAD-dep_Monooxygenase_BioMet"/>
</dbReference>
<accession>A0ABM7VLM8</accession>